<protein>
    <recommendedName>
        <fullName evidence="5">Phage resistance protein</fullName>
    </recommendedName>
</protein>
<accession>A0A011NL61</accession>
<reference evidence="3" key="1">
    <citation type="submission" date="2014-02" db="EMBL/GenBank/DDBJ databases">
        <title>Expanding our view of genomic diversity in Candidatus Accumulibacter clades.</title>
        <authorList>
            <person name="Skennerton C.T."/>
            <person name="Barr J.J."/>
            <person name="Slater F.R."/>
            <person name="Bond P.L."/>
            <person name="Tyson G.W."/>
        </authorList>
    </citation>
    <scope>NUCLEOTIDE SEQUENCE [LARGE SCALE GENOMIC DNA]</scope>
</reference>
<dbReference type="Pfam" id="PF26381">
    <property type="entry name" value="BREX_PglY_5th"/>
    <property type="match status" value="1"/>
</dbReference>
<comment type="caution">
    <text evidence="3">The sequence shown here is derived from an EMBL/GenBank/DDBJ whole genome shotgun (WGS) entry which is preliminary data.</text>
</comment>
<evidence type="ECO:0008006" key="5">
    <source>
        <dbReference type="Google" id="ProtNLM"/>
    </source>
</evidence>
<feature type="domain" description="ATPase PglY C-terminal" evidence="2">
    <location>
        <begin position="986"/>
        <end position="1159"/>
    </location>
</feature>
<organism evidence="3 4">
    <name type="scientific">Candidatus Accumulibacter adjunctus</name>
    <dbReference type="NCBI Taxonomy" id="1454001"/>
    <lineage>
        <taxon>Bacteria</taxon>
        <taxon>Pseudomonadati</taxon>
        <taxon>Pseudomonadota</taxon>
        <taxon>Betaproteobacteria</taxon>
        <taxon>Candidatus Accumulibacter</taxon>
    </lineage>
</organism>
<dbReference type="Pfam" id="PF26382">
    <property type="entry name" value="BREX_PglY_6th"/>
    <property type="match status" value="1"/>
</dbReference>
<gene>
    <name evidence="3" type="ORF">AW08_03442</name>
</gene>
<dbReference type="AlphaFoldDB" id="A0A011NL61"/>
<feature type="domain" description="ATPase PglY 5th" evidence="1">
    <location>
        <begin position="842"/>
        <end position="943"/>
    </location>
</feature>
<dbReference type="EMBL" id="JFAX01000027">
    <property type="protein sequence ID" value="EXI65170.1"/>
    <property type="molecule type" value="Genomic_DNA"/>
</dbReference>
<evidence type="ECO:0000313" key="3">
    <source>
        <dbReference type="EMBL" id="EXI65170.1"/>
    </source>
</evidence>
<name>A0A011NL61_9PROT</name>
<dbReference type="STRING" id="1454001.AW08_03442"/>
<sequence>MTLIRELITIPQRVHQGDFVLKLSDGVRAADETLSNYVVTPQLAQAFDSALAFIQSALATRQSKAAYLHGSFGSGKSHFMAVLNLLLAGNTRARSIKELASVVTRSNAWTEDKKFLLVPYHMIGARNMESAILGGYADHVRSIHPDAPVPGFYLAEGLFRDAQQLRARMGDDAFFGKLNEHAGSTDGWGELSGGWDAGSFEAAMLESPRGDERTRLVGDLISCFFSAYASVASSSGGGQGEAFVSLDDGLAILSRHASELGYDGVILFLDELILWLASRAADVAFVSSEGSKLSKLVEAANADRPVPLISFVARQRDLRELVGDNMAGAMQMQFADVLKYWEARFHKIILEDRNLPVIAQARVLKPATESARQVLDAAFEDFANRSRTVTDTLLTSNADREMFRLVYPFSPALVQTLVAVSSVLQRERTALKLMLQLLVDRRDDLELGQIIPVGDLWDVIVDGDEPFSDAMRLHFDNARRLFRQKLVPLLERAHGVVWEDLRKPQADAAVDPVRARNFRNDARILKTLLLAALVPEVESLKALTAQRLAALNHGSVKSPIPGREAQDVLKKCRDWAGEVGELKITDEQNPVISIQVTGVDIEPIVKGAEGHDNTGNRRRKIREMLFGELGIPDRNELFTRFSFCWRGTLREVEVLYENVRELADDRLRGRDGAWTVILDFPFDEPNRTPADDLARLDRYTGEGSQTLVWLPAFLSEKALKDLGRLVVLDYILTGERFNDYAAHLAQVDRAQARSLAKNQRDQLQQRLKQYIEVAYGIAQDPREAVDQKLGVADQFRTLDRTFQPQAPVGANLREGFINLLDQLFTHRYPAHPQFETEIRIAVLKKVETELLRALEDKDRRVHVADRALRQLTRAVVNPLRLGNMGATHLVLENHWRSHFLQRQAADGDPDAPITVARMRQWIDDPSPMGLLPEVQNLIIHAFATMTNRSFFLNNGPYPPTLENTPNELVLREQALPGEEDWKAAIRRAGLFFGLTVAESLNAGNVARLKDQLSTEASTRLAPLQDCAKALAVKWRTFGVAGQDSDRLRTTEGAVALLLGMTAANADVIRTLAGAAMATTEAAYGQTIGKAKALDEALKTTDWELFTAVIALVDHRRIAAQAMRERLAEILASDEHAIGLRAALAEQKNKALKLLTEVPPPPLPPPPVVPPPPPIPPLPPTPGVRVVREVAKSDLALADAINSLDEIRAELAKDADYRLSISWKITRKG</sequence>
<dbReference type="PATRIC" id="fig|1454001.3.peg.3480"/>
<evidence type="ECO:0000259" key="1">
    <source>
        <dbReference type="Pfam" id="PF26381"/>
    </source>
</evidence>
<keyword evidence="4" id="KW-1185">Reference proteome</keyword>
<evidence type="ECO:0000313" key="4">
    <source>
        <dbReference type="Proteomes" id="UP000020218"/>
    </source>
</evidence>
<dbReference type="InterPro" id="IPR058747">
    <property type="entry name" value="PglY_C"/>
</dbReference>
<dbReference type="Proteomes" id="UP000020218">
    <property type="component" value="Unassembled WGS sequence"/>
</dbReference>
<dbReference type="InterPro" id="IPR058748">
    <property type="entry name" value="PglY_5th"/>
</dbReference>
<evidence type="ECO:0000259" key="2">
    <source>
        <dbReference type="Pfam" id="PF26382"/>
    </source>
</evidence>
<proteinExistence type="predicted"/>